<organism evidence="7 8">
    <name type="scientific">Streptomyces spiramenti</name>
    <dbReference type="NCBI Taxonomy" id="2720606"/>
    <lineage>
        <taxon>Bacteria</taxon>
        <taxon>Bacillati</taxon>
        <taxon>Actinomycetota</taxon>
        <taxon>Actinomycetes</taxon>
        <taxon>Kitasatosporales</taxon>
        <taxon>Streptomycetaceae</taxon>
        <taxon>Streptomyces</taxon>
    </lineage>
</organism>
<dbReference type="PROSITE" id="PS51764">
    <property type="entry name" value="GH26"/>
    <property type="match status" value="1"/>
</dbReference>
<keyword evidence="8" id="KW-1185">Reference proteome</keyword>
<feature type="compositionally biased region" description="Pro residues" evidence="4">
    <location>
        <begin position="52"/>
        <end position="73"/>
    </location>
</feature>
<feature type="compositionally biased region" description="Low complexity" evidence="4">
    <location>
        <begin position="77"/>
        <end position="98"/>
    </location>
</feature>
<gene>
    <name evidence="7" type="ORF">HCJ92_09440</name>
</gene>
<dbReference type="SUPFAM" id="SSF51445">
    <property type="entry name" value="(Trans)glycosidases"/>
    <property type="match status" value="1"/>
</dbReference>
<evidence type="ECO:0000256" key="1">
    <source>
        <dbReference type="ARBA" id="ARBA00022801"/>
    </source>
</evidence>
<evidence type="ECO:0000313" key="8">
    <source>
        <dbReference type="Proteomes" id="UP000746503"/>
    </source>
</evidence>
<comment type="caution">
    <text evidence="7">The sequence shown here is derived from an EMBL/GenBank/DDBJ whole genome shotgun (WGS) entry which is preliminary data.</text>
</comment>
<feature type="compositionally biased region" description="Pro residues" evidence="4">
    <location>
        <begin position="392"/>
        <end position="406"/>
    </location>
</feature>
<name>A0ABX1AJT0_9ACTN</name>
<sequence>MLTGIATLTASAFLAAVLPLGAETPRPNPPDTPGRADAPGATDMTKPSDPTTAPPPPGAAPDEPPGPPAPNPEPAEEAQPAEATAEGPSGEGAAPSGPVADDAFGVFLGSGPDGIRRAAEMSRWLGGTTLNVGRTYLPGDLWSNIEGRPEFLRPWAEWRAEDPDRLFVLNVPMAERNEAAVPDHEVRRMLRAGARGAFDGHYRLLAERLVELGLGDTVIVLGWEMNGSTYTHRCAPDPAAWKQYWRSVVTTMREVPGQEFRFDFAPNRGTDAIGWAHCYPGDDHVDIIGMDSYDQPPGEDFDDHVRQPYGLQYHVDMAAARGKPISFPEWGLFRNGDNPEYMRRMLDWIAEHRPVYHSISDYCPHGVWRCRGNAASAEVFRDALSPASVPTSEPPAPDDAPGPQDAPGPETAESAGPEPDR</sequence>
<dbReference type="Proteomes" id="UP000746503">
    <property type="component" value="Unassembled WGS sequence"/>
</dbReference>
<dbReference type="EMBL" id="JAAVJB010000054">
    <property type="protein sequence ID" value="NJP66505.1"/>
    <property type="molecule type" value="Genomic_DNA"/>
</dbReference>
<feature type="active site" description="Nucleophile" evidence="3">
    <location>
        <position position="329"/>
    </location>
</feature>
<evidence type="ECO:0000256" key="4">
    <source>
        <dbReference type="SAM" id="MobiDB-lite"/>
    </source>
</evidence>
<evidence type="ECO:0000256" key="2">
    <source>
        <dbReference type="ARBA" id="ARBA00023295"/>
    </source>
</evidence>
<feature type="region of interest" description="Disordered" evidence="4">
    <location>
        <begin position="382"/>
        <end position="421"/>
    </location>
</feature>
<dbReference type="Pfam" id="PF02156">
    <property type="entry name" value="Glyco_hydro_26"/>
    <property type="match status" value="1"/>
</dbReference>
<evidence type="ECO:0000259" key="6">
    <source>
        <dbReference type="PROSITE" id="PS51764"/>
    </source>
</evidence>
<dbReference type="Gene3D" id="3.20.20.80">
    <property type="entry name" value="Glycosidases"/>
    <property type="match status" value="1"/>
</dbReference>
<keyword evidence="1 3" id="KW-0378">Hydrolase</keyword>
<feature type="domain" description="GH26" evidence="6">
    <location>
        <begin position="76"/>
        <end position="393"/>
    </location>
</feature>
<evidence type="ECO:0000313" key="7">
    <source>
        <dbReference type="EMBL" id="NJP66505.1"/>
    </source>
</evidence>
<evidence type="ECO:0000256" key="3">
    <source>
        <dbReference type="PROSITE-ProRule" id="PRU01100"/>
    </source>
</evidence>
<dbReference type="InterPro" id="IPR022790">
    <property type="entry name" value="GH26_dom"/>
</dbReference>
<feature type="chain" id="PRO_5046246357" description="GH26 domain-containing protein" evidence="5">
    <location>
        <begin position="23"/>
        <end position="421"/>
    </location>
</feature>
<reference evidence="7 8" key="1">
    <citation type="submission" date="2020-03" db="EMBL/GenBank/DDBJ databases">
        <title>Draft genome of Streptomyces sp. ventii, isolated from the Axial Seamount in the Pacific Ocean, and resequencing of the two type strains Streptomyces lonarensis strain NCL 716 and Streptomyces bohaiensis strain 11A07.</title>
        <authorList>
            <person name="Loughran R.M."/>
            <person name="Pfannmuller K.M."/>
            <person name="Wasson B.J."/>
            <person name="Deadmond M.C."/>
            <person name="Paddock B.E."/>
            <person name="Koyack M.J."/>
            <person name="Gallegos D.A."/>
            <person name="Mitchell E.A."/>
            <person name="Ushijima B."/>
            <person name="Saw J.H."/>
            <person name="Mcphail K.L."/>
            <person name="Videau P."/>
        </authorList>
    </citation>
    <scope>NUCLEOTIDE SEQUENCE [LARGE SCALE GENOMIC DNA]</scope>
    <source>
        <strain evidence="8">5675061</strain>
    </source>
</reference>
<dbReference type="InterPro" id="IPR017853">
    <property type="entry name" value="GH"/>
</dbReference>
<accession>A0ABX1AJT0</accession>
<comment type="similarity">
    <text evidence="3">Belongs to the glycosyl hydrolase 26 family.</text>
</comment>
<evidence type="ECO:0000256" key="5">
    <source>
        <dbReference type="SAM" id="SignalP"/>
    </source>
</evidence>
<feature type="signal peptide" evidence="5">
    <location>
        <begin position="1"/>
        <end position="22"/>
    </location>
</feature>
<feature type="active site" description="Proton donor" evidence="3">
    <location>
        <position position="224"/>
    </location>
</feature>
<proteinExistence type="inferred from homology"/>
<feature type="region of interest" description="Disordered" evidence="4">
    <location>
        <begin position="21"/>
        <end position="105"/>
    </location>
</feature>
<protein>
    <recommendedName>
        <fullName evidence="6">GH26 domain-containing protein</fullName>
    </recommendedName>
</protein>
<keyword evidence="2 3" id="KW-0326">Glycosidase</keyword>
<keyword evidence="5" id="KW-0732">Signal</keyword>